<dbReference type="InterPro" id="IPR012000">
    <property type="entry name" value="Thiamin_PyroP_enz_cen_dom"/>
</dbReference>
<dbReference type="SUPFAM" id="SSF52467">
    <property type="entry name" value="DHS-like NAD/FAD-binding domain"/>
    <property type="match status" value="1"/>
</dbReference>
<dbReference type="CDD" id="cd07035">
    <property type="entry name" value="TPP_PYR_POX_like"/>
    <property type="match status" value="1"/>
</dbReference>
<evidence type="ECO:0000313" key="16">
    <source>
        <dbReference type="EMBL" id="OLA39459.1"/>
    </source>
</evidence>
<evidence type="ECO:0000256" key="1">
    <source>
        <dbReference type="ARBA" id="ARBA00004974"/>
    </source>
</evidence>
<dbReference type="InterPro" id="IPR012001">
    <property type="entry name" value="Thiamin_PyroP_enz_TPP-bd_dom"/>
</dbReference>
<dbReference type="SUPFAM" id="SSF52518">
    <property type="entry name" value="Thiamin diphosphate-binding fold (THDP-binding)"/>
    <property type="match status" value="2"/>
</dbReference>
<dbReference type="PROSITE" id="PS00187">
    <property type="entry name" value="TPP_ENZYMES"/>
    <property type="match status" value="1"/>
</dbReference>
<dbReference type="GO" id="GO:0005948">
    <property type="term" value="C:acetolactate synthase complex"/>
    <property type="evidence" value="ECO:0007669"/>
    <property type="project" value="TreeGrafter"/>
</dbReference>
<dbReference type="InterPro" id="IPR029061">
    <property type="entry name" value="THDP-binding"/>
</dbReference>
<dbReference type="PANTHER" id="PTHR18968:SF13">
    <property type="entry name" value="ACETOLACTATE SYNTHASE CATALYTIC SUBUNIT, MITOCHONDRIAL"/>
    <property type="match status" value="1"/>
</dbReference>
<comment type="similarity">
    <text evidence="3 12">Belongs to the TPP enzyme family.</text>
</comment>
<reference evidence="16 17" key="1">
    <citation type="journal article" date="2016" name="Nat. Biotechnol.">
        <title>Measurement of bacterial replication rates in microbial communities.</title>
        <authorList>
            <person name="Brown C.T."/>
            <person name="Olm M.R."/>
            <person name="Thomas B.C."/>
            <person name="Banfield J.F."/>
        </authorList>
    </citation>
    <scope>NUCLEOTIDE SEQUENCE [LARGE SCALE GENOMIC DNA]</scope>
    <source>
        <strain evidence="16">46_33</strain>
    </source>
</reference>
<evidence type="ECO:0000256" key="3">
    <source>
        <dbReference type="ARBA" id="ARBA00007812"/>
    </source>
</evidence>
<dbReference type="FunFam" id="3.40.50.970:FF:000007">
    <property type="entry name" value="Acetolactate synthase"/>
    <property type="match status" value="1"/>
</dbReference>
<name>A0A1Q6RAT2_9FIRM</name>
<comment type="caution">
    <text evidence="16">The sequence shown here is derived from an EMBL/GenBank/DDBJ whole genome shotgun (WGS) entry which is preliminary data.</text>
</comment>
<dbReference type="PANTHER" id="PTHR18968">
    <property type="entry name" value="THIAMINE PYROPHOSPHATE ENZYMES"/>
    <property type="match status" value="1"/>
</dbReference>
<dbReference type="AlphaFoldDB" id="A0A1Q6RAT2"/>
<evidence type="ECO:0000259" key="13">
    <source>
        <dbReference type="Pfam" id="PF00205"/>
    </source>
</evidence>
<feature type="domain" description="Thiamine pyrophosphate enzyme TPP-binding" evidence="14">
    <location>
        <begin position="375"/>
        <end position="523"/>
    </location>
</feature>
<dbReference type="RefSeq" id="WP_303679136.1">
    <property type="nucleotide sequence ID" value="NZ_MNTG01000001.1"/>
</dbReference>
<comment type="pathway">
    <text evidence="2 12">Amino-acid biosynthesis; L-valine biosynthesis; L-valine from pyruvate: step 1/4.</text>
</comment>
<dbReference type="GO" id="GO:0030976">
    <property type="term" value="F:thiamine pyrophosphate binding"/>
    <property type="evidence" value="ECO:0007669"/>
    <property type="project" value="UniProtKB-UniRule"/>
</dbReference>
<dbReference type="Gene3D" id="3.40.50.1220">
    <property type="entry name" value="TPP-binding domain"/>
    <property type="match status" value="1"/>
</dbReference>
<feature type="domain" description="Thiamine pyrophosphate enzyme N-terminal TPP-binding" evidence="15">
    <location>
        <begin position="4"/>
        <end position="117"/>
    </location>
</feature>
<dbReference type="UniPathway" id="UPA00049">
    <property type="reaction ID" value="UER00059"/>
</dbReference>
<keyword evidence="7 12" id="KW-0479">Metal-binding</keyword>
<keyword evidence="9 12" id="KW-0786">Thiamine pyrophosphate</keyword>
<evidence type="ECO:0000256" key="4">
    <source>
        <dbReference type="ARBA" id="ARBA00013145"/>
    </source>
</evidence>
<dbReference type="InterPro" id="IPR012846">
    <property type="entry name" value="Acetolactate_synth_lsu"/>
</dbReference>
<dbReference type="Pfam" id="PF02775">
    <property type="entry name" value="TPP_enzyme_C"/>
    <property type="match status" value="1"/>
</dbReference>
<dbReference type="InterPro" id="IPR029035">
    <property type="entry name" value="DHS-like_NAD/FAD-binding_dom"/>
</dbReference>
<evidence type="ECO:0000256" key="10">
    <source>
        <dbReference type="ARBA" id="ARBA00023304"/>
    </source>
</evidence>
<evidence type="ECO:0000256" key="9">
    <source>
        <dbReference type="ARBA" id="ARBA00023052"/>
    </source>
</evidence>
<dbReference type="InterPro" id="IPR011766">
    <property type="entry name" value="TPP_enzyme_TPP-bd"/>
</dbReference>
<dbReference type="CDD" id="cd02015">
    <property type="entry name" value="TPP_AHAS"/>
    <property type="match status" value="1"/>
</dbReference>
<accession>A0A1Q6RAT2</accession>
<evidence type="ECO:0000256" key="5">
    <source>
        <dbReference type="ARBA" id="ARBA00022605"/>
    </source>
</evidence>
<evidence type="ECO:0000259" key="14">
    <source>
        <dbReference type="Pfam" id="PF02775"/>
    </source>
</evidence>
<evidence type="ECO:0000256" key="8">
    <source>
        <dbReference type="ARBA" id="ARBA00022842"/>
    </source>
</evidence>
<dbReference type="GO" id="GO:0009097">
    <property type="term" value="P:isoleucine biosynthetic process"/>
    <property type="evidence" value="ECO:0007669"/>
    <property type="project" value="UniProtKB-UniPathway"/>
</dbReference>
<dbReference type="NCBIfam" id="TIGR00118">
    <property type="entry name" value="acolac_lg"/>
    <property type="match status" value="1"/>
</dbReference>
<evidence type="ECO:0000256" key="7">
    <source>
        <dbReference type="ARBA" id="ARBA00022723"/>
    </source>
</evidence>
<dbReference type="Pfam" id="PF00205">
    <property type="entry name" value="TPP_enzyme_M"/>
    <property type="match status" value="1"/>
</dbReference>
<comment type="pathway">
    <text evidence="1 12">Amino-acid biosynthesis; L-isoleucine biosynthesis; L-isoleucine from 2-oxobutanoate: step 1/4.</text>
</comment>
<dbReference type="Proteomes" id="UP000186777">
    <property type="component" value="Unassembled WGS sequence"/>
</dbReference>
<keyword evidence="10 12" id="KW-0100">Branched-chain amino acid biosynthesis</keyword>
<proteinExistence type="inferred from homology"/>
<evidence type="ECO:0000256" key="12">
    <source>
        <dbReference type="RuleBase" id="RU003591"/>
    </source>
</evidence>
<dbReference type="STRING" id="626940.BHW43_00770"/>
<dbReference type="Gene3D" id="3.40.50.970">
    <property type="match status" value="2"/>
</dbReference>
<evidence type="ECO:0000256" key="11">
    <source>
        <dbReference type="ARBA" id="ARBA00048670"/>
    </source>
</evidence>
<sequence>MQLSGAEIMCRILAEEGVTTVFGYPGGAILPFYDALRQSPIQHILTAHEQGAAHAADGFARASGKVGVCIATSGPGATNLVTGLATAFFDSVPVVAITGQVNRALIGHDAFQEVDITGITMPITKHNFLVKKPENLAQTLRLAFQLAREGRPGPVLVDVPRDVQTALIDFEEARLAELQPLEPDAERVAAAAAAINKAKRPVMLVGGGVINANAEYDAMHLCEKLRIPVVSTLMGLGAISAYRQLFLGMTGLHGHERANNAVKEADLILAVGSRFNDRVTGERSSYSANKLIIHLDIDPAEVDKNIDSGIGITGDMVATLNALEKAAQPHDLSAWWDKINSWPGMDDDFGNEEAPKFFKALNPVLKDKDYIITTDVGQHQMWAAQHLKIQFARQWLTSGGLGTMGFGLPAALGAQLARPQSRVISISGDGGFKMTGSELFTIASNNVPVIAIVFNNSGLGMIRQLQTVQFAKHFTSCELPGYVDFVKYAAAFGIEGEHADTPEALAQAVAKAWEYRKPYLIEVCVNPKNMVLPMVAPGLGINDFVKFANDEIK</sequence>
<dbReference type="InterPro" id="IPR000399">
    <property type="entry name" value="TPP-bd_CS"/>
</dbReference>
<dbReference type="GO" id="GO:0003984">
    <property type="term" value="F:acetolactate synthase activity"/>
    <property type="evidence" value="ECO:0007669"/>
    <property type="project" value="UniProtKB-EC"/>
</dbReference>
<comment type="cofactor">
    <cofactor evidence="12">
        <name>Mg(2+)</name>
        <dbReference type="ChEBI" id="CHEBI:18420"/>
    </cofactor>
    <text evidence="12">Binds 1 Mg(2+) ion per subunit.</text>
</comment>
<protein>
    <recommendedName>
        <fullName evidence="4 12">Acetolactate synthase</fullName>
        <ecNumber evidence="4 12">2.2.1.6</ecNumber>
    </recommendedName>
</protein>
<organism evidence="16 17">
    <name type="scientific">Phascolarctobacterium succinatutens</name>
    <dbReference type="NCBI Taxonomy" id="626940"/>
    <lineage>
        <taxon>Bacteria</taxon>
        <taxon>Bacillati</taxon>
        <taxon>Bacillota</taxon>
        <taxon>Negativicutes</taxon>
        <taxon>Acidaminococcales</taxon>
        <taxon>Acidaminococcaceae</taxon>
        <taxon>Phascolarctobacterium</taxon>
    </lineage>
</organism>
<comment type="cofactor">
    <cofactor evidence="12">
        <name>thiamine diphosphate</name>
        <dbReference type="ChEBI" id="CHEBI:58937"/>
    </cofactor>
    <text evidence="12">Binds 1 thiamine pyrophosphate per subunit.</text>
</comment>
<feature type="domain" description="Thiamine pyrophosphate enzyme central" evidence="13">
    <location>
        <begin position="188"/>
        <end position="323"/>
    </location>
</feature>
<dbReference type="GO" id="GO:0000287">
    <property type="term" value="F:magnesium ion binding"/>
    <property type="evidence" value="ECO:0007669"/>
    <property type="project" value="UniProtKB-UniRule"/>
</dbReference>
<dbReference type="FunFam" id="3.40.50.1220:FF:000008">
    <property type="entry name" value="Acetolactate synthase"/>
    <property type="match status" value="1"/>
</dbReference>
<dbReference type="Pfam" id="PF02776">
    <property type="entry name" value="TPP_enzyme_N"/>
    <property type="match status" value="1"/>
</dbReference>
<evidence type="ECO:0000313" key="17">
    <source>
        <dbReference type="Proteomes" id="UP000186777"/>
    </source>
</evidence>
<evidence type="ECO:0000259" key="15">
    <source>
        <dbReference type="Pfam" id="PF02776"/>
    </source>
</evidence>
<dbReference type="GO" id="GO:0009099">
    <property type="term" value="P:L-valine biosynthetic process"/>
    <property type="evidence" value="ECO:0007669"/>
    <property type="project" value="UniProtKB-UniPathway"/>
</dbReference>
<keyword evidence="5 12" id="KW-0028">Amino-acid biosynthesis</keyword>
<dbReference type="UniPathway" id="UPA00047">
    <property type="reaction ID" value="UER00055"/>
</dbReference>
<dbReference type="GO" id="GO:0050660">
    <property type="term" value="F:flavin adenine dinucleotide binding"/>
    <property type="evidence" value="ECO:0007669"/>
    <property type="project" value="InterPro"/>
</dbReference>
<dbReference type="InterPro" id="IPR045229">
    <property type="entry name" value="TPP_enz"/>
</dbReference>
<gene>
    <name evidence="16" type="ORF">BHW43_00770</name>
</gene>
<keyword evidence="8 12" id="KW-0460">Magnesium</keyword>
<evidence type="ECO:0000256" key="2">
    <source>
        <dbReference type="ARBA" id="ARBA00005025"/>
    </source>
</evidence>
<dbReference type="EC" id="2.2.1.6" evidence="4 12"/>
<comment type="catalytic activity">
    <reaction evidence="11 12">
        <text>2 pyruvate + H(+) = (2S)-2-acetolactate + CO2</text>
        <dbReference type="Rhea" id="RHEA:25249"/>
        <dbReference type="ChEBI" id="CHEBI:15361"/>
        <dbReference type="ChEBI" id="CHEBI:15378"/>
        <dbReference type="ChEBI" id="CHEBI:16526"/>
        <dbReference type="ChEBI" id="CHEBI:58476"/>
        <dbReference type="EC" id="2.2.1.6"/>
    </reaction>
</comment>
<dbReference type="InterPro" id="IPR039368">
    <property type="entry name" value="AHAS_TPP"/>
</dbReference>
<evidence type="ECO:0000256" key="6">
    <source>
        <dbReference type="ARBA" id="ARBA00022679"/>
    </source>
</evidence>
<dbReference type="EMBL" id="MNTG01000001">
    <property type="protein sequence ID" value="OLA39459.1"/>
    <property type="molecule type" value="Genomic_DNA"/>
</dbReference>
<keyword evidence="6 12" id="KW-0808">Transferase</keyword>